<feature type="transmembrane region" description="Helical" evidence="8">
    <location>
        <begin position="161"/>
        <end position="185"/>
    </location>
</feature>
<dbReference type="EMBL" id="JAXLPB010000010">
    <property type="protein sequence ID" value="MDY8111071.1"/>
    <property type="molecule type" value="Genomic_DNA"/>
</dbReference>
<evidence type="ECO:0000256" key="4">
    <source>
        <dbReference type="ARBA" id="ARBA00022692"/>
    </source>
</evidence>
<dbReference type="InterPro" id="IPR011620">
    <property type="entry name" value="Sig_transdc_His_kinase_LytS_TM"/>
</dbReference>
<evidence type="ECO:0000313" key="11">
    <source>
        <dbReference type="Proteomes" id="UP001294412"/>
    </source>
</evidence>
<dbReference type="NCBIfam" id="TIGR00254">
    <property type="entry name" value="GGDEF"/>
    <property type="match status" value="1"/>
</dbReference>
<keyword evidence="11" id="KW-1185">Reference proteome</keyword>
<evidence type="ECO:0000256" key="3">
    <source>
        <dbReference type="ARBA" id="ARBA00022475"/>
    </source>
</evidence>
<keyword evidence="3" id="KW-1003">Cell membrane</keyword>
<evidence type="ECO:0000259" key="9">
    <source>
        <dbReference type="PROSITE" id="PS50887"/>
    </source>
</evidence>
<feature type="domain" description="GGDEF" evidence="9">
    <location>
        <begin position="231"/>
        <end position="364"/>
    </location>
</feature>
<dbReference type="Pfam" id="PF07694">
    <property type="entry name" value="5TM-5TMR_LYT"/>
    <property type="match status" value="1"/>
</dbReference>
<dbReference type="CDD" id="cd01949">
    <property type="entry name" value="GGDEF"/>
    <property type="match status" value="1"/>
</dbReference>
<dbReference type="PANTHER" id="PTHR45138:SF9">
    <property type="entry name" value="DIGUANYLATE CYCLASE DGCM-RELATED"/>
    <property type="match status" value="1"/>
</dbReference>
<evidence type="ECO:0000256" key="7">
    <source>
        <dbReference type="ARBA" id="ARBA00034247"/>
    </source>
</evidence>
<gene>
    <name evidence="10" type="ORF">U0C82_18240</name>
</gene>
<feature type="transmembrane region" description="Helical" evidence="8">
    <location>
        <begin position="136"/>
        <end position="155"/>
    </location>
</feature>
<comment type="subcellular location">
    <subcellularLocation>
        <location evidence="1">Cell membrane</location>
        <topology evidence="1">Multi-pass membrane protein</topology>
    </subcellularLocation>
</comment>
<proteinExistence type="predicted"/>
<name>A0ABU5I765_9HYPH</name>
<evidence type="ECO:0000256" key="1">
    <source>
        <dbReference type="ARBA" id="ARBA00004651"/>
    </source>
</evidence>
<dbReference type="Gene3D" id="3.30.70.270">
    <property type="match status" value="1"/>
</dbReference>
<dbReference type="SUPFAM" id="SSF55073">
    <property type="entry name" value="Nucleotide cyclase"/>
    <property type="match status" value="1"/>
</dbReference>
<evidence type="ECO:0000256" key="6">
    <source>
        <dbReference type="ARBA" id="ARBA00023136"/>
    </source>
</evidence>
<feature type="transmembrane region" description="Helical" evidence="8">
    <location>
        <begin position="39"/>
        <end position="57"/>
    </location>
</feature>
<sequence>MVTPDFLLGIINGLGIFALLTMAYGRILQGIQLGWARDLIFGCLFGAGASLAIANTAEFQPGLFIDPRAVMLILAAPFGGSVAAIVAAAITSAVRLWCGGVGAYAGVANIVSTALLGMLITSVLFEENKPKSVQDLLWLGLASNVPLLFILTVPIENANAMFWRAIGPLTVADTLGVLVLGRVLCNERKSFSMRKQLVIEALTDPLTGLPNRRQFEREFDRMIDNARLSQTSLSMLIIDIDLFKRVNDTFGHDIGDKILIEVADAIRKNIRVDDILARFGGEEVIIAMPKTDVAEAARIANRIRSNIERNISYGSRENGNITVSIGIATQRGRNVSFRTLFKAADEALYEAKEKGRNRVAVSSRRSIDHAA</sequence>
<evidence type="ECO:0000313" key="10">
    <source>
        <dbReference type="EMBL" id="MDY8111071.1"/>
    </source>
</evidence>
<feature type="transmembrane region" description="Helical" evidence="8">
    <location>
        <begin position="69"/>
        <end position="90"/>
    </location>
</feature>
<dbReference type="InterPro" id="IPR043128">
    <property type="entry name" value="Rev_trsase/Diguanyl_cyclase"/>
</dbReference>
<dbReference type="GO" id="GO:0052621">
    <property type="term" value="F:diguanylate cyclase activity"/>
    <property type="evidence" value="ECO:0007669"/>
    <property type="project" value="UniProtKB-EC"/>
</dbReference>
<reference evidence="10 11" key="1">
    <citation type="submission" date="2023-12" db="EMBL/GenBank/DDBJ databases">
        <title>Description of Novel Strain Fulvimarina sp. 2208YS6-2-32 isolated from Uroteuthis (Photololigo) edulis.</title>
        <authorList>
            <person name="Park J.-S."/>
        </authorList>
    </citation>
    <scope>NUCLEOTIDE SEQUENCE [LARGE SCALE GENOMIC DNA]</scope>
    <source>
        <strain evidence="10 11">2208YS6-2-32</strain>
    </source>
</reference>
<protein>
    <recommendedName>
        <fullName evidence="2">diguanylate cyclase</fullName>
        <ecNumber evidence="2">2.7.7.65</ecNumber>
    </recommendedName>
</protein>
<evidence type="ECO:0000256" key="5">
    <source>
        <dbReference type="ARBA" id="ARBA00022989"/>
    </source>
</evidence>
<dbReference type="InterPro" id="IPR000160">
    <property type="entry name" value="GGDEF_dom"/>
</dbReference>
<evidence type="ECO:0000256" key="2">
    <source>
        <dbReference type="ARBA" id="ARBA00012528"/>
    </source>
</evidence>
<organism evidence="10 11">
    <name type="scientific">Fulvimarina uroteuthidis</name>
    <dbReference type="NCBI Taxonomy" id="3098149"/>
    <lineage>
        <taxon>Bacteria</taxon>
        <taxon>Pseudomonadati</taxon>
        <taxon>Pseudomonadota</taxon>
        <taxon>Alphaproteobacteria</taxon>
        <taxon>Hyphomicrobiales</taxon>
        <taxon>Aurantimonadaceae</taxon>
        <taxon>Fulvimarina</taxon>
    </lineage>
</organism>
<dbReference type="PANTHER" id="PTHR45138">
    <property type="entry name" value="REGULATORY COMPONENTS OF SENSORY TRANSDUCTION SYSTEM"/>
    <property type="match status" value="1"/>
</dbReference>
<feature type="transmembrane region" description="Helical" evidence="8">
    <location>
        <begin position="102"/>
        <end position="124"/>
    </location>
</feature>
<dbReference type="InterPro" id="IPR029787">
    <property type="entry name" value="Nucleotide_cyclase"/>
</dbReference>
<evidence type="ECO:0000256" key="8">
    <source>
        <dbReference type="SAM" id="Phobius"/>
    </source>
</evidence>
<dbReference type="RefSeq" id="WP_322189189.1">
    <property type="nucleotide sequence ID" value="NZ_JAXLPB010000010.1"/>
</dbReference>
<dbReference type="Proteomes" id="UP001294412">
    <property type="component" value="Unassembled WGS sequence"/>
</dbReference>
<dbReference type="Pfam" id="PF00990">
    <property type="entry name" value="GGDEF"/>
    <property type="match status" value="1"/>
</dbReference>
<dbReference type="EC" id="2.7.7.65" evidence="2"/>
<dbReference type="SMART" id="SM00267">
    <property type="entry name" value="GGDEF"/>
    <property type="match status" value="1"/>
</dbReference>
<keyword evidence="10" id="KW-0808">Transferase</keyword>
<comment type="catalytic activity">
    <reaction evidence="7">
        <text>2 GTP = 3',3'-c-di-GMP + 2 diphosphate</text>
        <dbReference type="Rhea" id="RHEA:24898"/>
        <dbReference type="ChEBI" id="CHEBI:33019"/>
        <dbReference type="ChEBI" id="CHEBI:37565"/>
        <dbReference type="ChEBI" id="CHEBI:58805"/>
        <dbReference type="EC" id="2.7.7.65"/>
    </reaction>
</comment>
<keyword evidence="6 8" id="KW-0472">Membrane</keyword>
<accession>A0ABU5I765</accession>
<keyword evidence="4 8" id="KW-0812">Transmembrane</keyword>
<keyword evidence="5 8" id="KW-1133">Transmembrane helix</keyword>
<keyword evidence="10" id="KW-0548">Nucleotidyltransferase</keyword>
<feature type="transmembrane region" description="Helical" evidence="8">
    <location>
        <begin position="7"/>
        <end position="27"/>
    </location>
</feature>
<comment type="caution">
    <text evidence="10">The sequence shown here is derived from an EMBL/GenBank/DDBJ whole genome shotgun (WGS) entry which is preliminary data.</text>
</comment>
<dbReference type="PROSITE" id="PS50887">
    <property type="entry name" value="GGDEF"/>
    <property type="match status" value="1"/>
</dbReference>
<dbReference type="InterPro" id="IPR050469">
    <property type="entry name" value="Diguanylate_Cyclase"/>
</dbReference>